<comment type="caution">
    <text evidence="1">The sequence shown here is derived from an EMBL/GenBank/DDBJ whole genome shotgun (WGS) entry which is preliminary data.</text>
</comment>
<sequence>MEDITGMGTVAKSIVDKIAAAIGILYSDSDYKIKQESKRDFLKRVGESRDLCEYEKIAIISNFKSTFKEYKNKKDVIKIALGQVKGNVEPDRVDDDWLSYFFNQAKNISNKDIQFIWGKLLANEFEIAGSVPKTLIHTLSILDTYSATKFNRLCSLSVYLGDELAPFIVDANGCGEIIQKEGISDTDIFELEKLGLIYYNNIGYSYKGYEIHLGYKEYLYKVKRTCKGAINLHENGIYAGCVRLSRDGKALQKALEIVQSDLIPELIEKTYSNVNEWDIYEITKFNRKEAR</sequence>
<dbReference type="AlphaFoldDB" id="N9WJU1"/>
<dbReference type="Proteomes" id="UP000013051">
    <property type="component" value="Unassembled WGS sequence"/>
</dbReference>
<dbReference type="EMBL" id="AGYV01000001">
    <property type="protein sequence ID" value="ENY87772.1"/>
    <property type="molecule type" value="Genomic_DNA"/>
</dbReference>
<dbReference type="eggNOG" id="ENOG5031NZV">
    <property type="taxonomic scope" value="Bacteria"/>
</dbReference>
<reference evidence="1 2" key="1">
    <citation type="submission" date="2013-01" db="EMBL/GenBank/DDBJ databases">
        <title>The Genome Sequence of Clostridium innocuum 2959.</title>
        <authorList>
            <consortium name="The Broad Institute Genome Sequencing Platform"/>
            <person name="Earl A."/>
            <person name="Ward D."/>
            <person name="Feldgarden M."/>
            <person name="Gevers D."/>
            <person name="Courvalin P."/>
            <person name="Lambert T."/>
            <person name="Walker B."/>
            <person name="Young S.K."/>
            <person name="Zeng Q."/>
            <person name="Gargeya S."/>
            <person name="Fitzgerald M."/>
            <person name="Haas B."/>
            <person name="Abouelleil A."/>
            <person name="Alvarado L."/>
            <person name="Arachchi H.M."/>
            <person name="Berlin A.M."/>
            <person name="Chapman S.B."/>
            <person name="Dewar J."/>
            <person name="Goldberg J."/>
            <person name="Griggs A."/>
            <person name="Gujja S."/>
            <person name="Hansen M."/>
            <person name="Howarth C."/>
            <person name="Imamovic A."/>
            <person name="Larimer J."/>
            <person name="McCowan C."/>
            <person name="Murphy C."/>
            <person name="Neiman D."/>
            <person name="Pearson M."/>
            <person name="Priest M."/>
            <person name="Roberts A."/>
            <person name="Saif S."/>
            <person name="Shea T."/>
            <person name="Sisk P."/>
            <person name="Sykes S."/>
            <person name="Wortman J."/>
            <person name="Nusbaum C."/>
            <person name="Birren B."/>
        </authorList>
    </citation>
    <scope>NUCLEOTIDE SEQUENCE [LARGE SCALE GENOMIC DNA]</scope>
    <source>
        <strain evidence="1 2">2959</strain>
    </source>
</reference>
<evidence type="ECO:0008006" key="3">
    <source>
        <dbReference type="Google" id="ProtNLM"/>
    </source>
</evidence>
<dbReference type="RefSeq" id="WP_002605926.1">
    <property type="nucleotide sequence ID" value="NZ_KB850943.1"/>
</dbReference>
<organism evidence="1 2">
    <name type="scientific">[Clostridium] innocuum 2959</name>
    <dbReference type="NCBI Taxonomy" id="999413"/>
    <lineage>
        <taxon>Bacteria</taxon>
        <taxon>Bacillati</taxon>
        <taxon>Bacillota</taxon>
        <taxon>Clostridia</taxon>
        <taxon>Eubacteriales</taxon>
        <taxon>Clostridiaceae</taxon>
        <taxon>Clostridium</taxon>
    </lineage>
</organism>
<evidence type="ECO:0000313" key="1">
    <source>
        <dbReference type="EMBL" id="ENY87772.1"/>
    </source>
</evidence>
<keyword evidence="2" id="KW-1185">Reference proteome</keyword>
<dbReference type="HOGENOM" id="CLU_067291_1_0_9"/>
<protein>
    <recommendedName>
        <fullName evidence="3">DUF2806 domain-containing protein</fullName>
    </recommendedName>
</protein>
<name>N9WJU1_CLOIN</name>
<dbReference type="PATRIC" id="fig|999413.4.peg.238"/>
<evidence type="ECO:0000313" key="2">
    <source>
        <dbReference type="Proteomes" id="UP000013051"/>
    </source>
</evidence>
<dbReference type="InterPro" id="IPR021254">
    <property type="entry name" value="DUF2806"/>
</dbReference>
<proteinExistence type="predicted"/>
<dbReference type="Pfam" id="PF10987">
    <property type="entry name" value="DUF2806"/>
    <property type="match status" value="1"/>
</dbReference>
<gene>
    <name evidence="1" type="ORF">HMPREF1094_00223</name>
</gene>
<accession>N9WJU1</accession>